<name>A0A7W8ZM10_9SPHI</name>
<dbReference type="GO" id="GO:0008168">
    <property type="term" value="F:methyltransferase activity"/>
    <property type="evidence" value="ECO:0007669"/>
    <property type="project" value="UniProtKB-KW"/>
</dbReference>
<accession>A0A7W8ZM10</accession>
<dbReference type="GO" id="GO:0006355">
    <property type="term" value="P:regulation of DNA-templated transcription"/>
    <property type="evidence" value="ECO:0007669"/>
    <property type="project" value="InterPro"/>
</dbReference>
<gene>
    <name evidence="3" type="ORF">HDE68_002385</name>
</gene>
<dbReference type="InterPro" id="IPR035451">
    <property type="entry name" value="Ada-like_dom_sf"/>
</dbReference>
<evidence type="ECO:0000313" key="3">
    <source>
        <dbReference type="EMBL" id="MBB5636484.1"/>
    </source>
</evidence>
<dbReference type="GO" id="GO:0006281">
    <property type="term" value="P:DNA repair"/>
    <property type="evidence" value="ECO:0007669"/>
    <property type="project" value="InterPro"/>
</dbReference>
<feature type="domain" description="Ada DNA repair metal-binding" evidence="2">
    <location>
        <begin position="25"/>
        <end position="69"/>
    </location>
</feature>
<evidence type="ECO:0000256" key="1">
    <source>
        <dbReference type="ARBA" id="ARBA00023159"/>
    </source>
</evidence>
<dbReference type="SUPFAM" id="SSF57884">
    <property type="entry name" value="Ada DNA repair protein, N-terminal domain (N-Ada 10)"/>
    <property type="match status" value="1"/>
</dbReference>
<dbReference type="Pfam" id="PF02805">
    <property type="entry name" value="Ada_Zn_binding"/>
    <property type="match status" value="1"/>
</dbReference>
<dbReference type="Gene3D" id="3.40.10.10">
    <property type="entry name" value="DNA Methylphosphotriester Repair Domain"/>
    <property type="match status" value="1"/>
</dbReference>
<evidence type="ECO:0000259" key="2">
    <source>
        <dbReference type="Pfam" id="PF02805"/>
    </source>
</evidence>
<keyword evidence="3" id="KW-0808">Transferase</keyword>
<comment type="caution">
    <text evidence="3">The sequence shown here is derived from an EMBL/GenBank/DDBJ whole genome shotgun (WGS) entry which is preliminary data.</text>
</comment>
<dbReference type="Proteomes" id="UP000537204">
    <property type="component" value="Unassembled WGS sequence"/>
</dbReference>
<keyword evidence="3" id="KW-0489">Methyltransferase</keyword>
<dbReference type="InterPro" id="IPR004026">
    <property type="entry name" value="Ada_DNA_repair_Zn-bd"/>
</dbReference>
<dbReference type="RefSeq" id="WP_183882097.1">
    <property type="nucleotide sequence ID" value="NZ_JACHCE010000003.1"/>
</dbReference>
<dbReference type="EMBL" id="JACHCE010000003">
    <property type="protein sequence ID" value="MBB5636484.1"/>
    <property type="molecule type" value="Genomic_DNA"/>
</dbReference>
<dbReference type="GO" id="GO:0003677">
    <property type="term" value="F:DNA binding"/>
    <property type="evidence" value="ECO:0007669"/>
    <property type="project" value="InterPro"/>
</dbReference>
<organism evidence="3 4">
    <name type="scientific">Pedobacter cryoconitis</name>
    <dbReference type="NCBI Taxonomy" id="188932"/>
    <lineage>
        <taxon>Bacteria</taxon>
        <taxon>Pseudomonadati</taxon>
        <taxon>Bacteroidota</taxon>
        <taxon>Sphingobacteriia</taxon>
        <taxon>Sphingobacteriales</taxon>
        <taxon>Sphingobacteriaceae</taxon>
        <taxon>Pedobacter</taxon>
    </lineage>
</organism>
<sequence>MIRHILTSDQDLRKLIRKGIITIGGNEKLKIYGCLNCKSGKRMKRVNRVFFTDEKEAVSNGFRPCGNCKRNLYKEWIYSVQKSL</sequence>
<reference evidence="3 4" key="1">
    <citation type="submission" date="2020-08" db="EMBL/GenBank/DDBJ databases">
        <title>Genomic Encyclopedia of Type Strains, Phase IV (KMG-V): Genome sequencing to study the core and pangenomes of soil and plant-associated prokaryotes.</title>
        <authorList>
            <person name="Whitman W."/>
        </authorList>
    </citation>
    <scope>NUCLEOTIDE SEQUENCE [LARGE SCALE GENOMIC DNA]</scope>
    <source>
        <strain evidence="3 4">S3M1</strain>
    </source>
</reference>
<dbReference type="GO" id="GO:0032259">
    <property type="term" value="P:methylation"/>
    <property type="evidence" value="ECO:0007669"/>
    <property type="project" value="UniProtKB-KW"/>
</dbReference>
<evidence type="ECO:0000313" key="4">
    <source>
        <dbReference type="Proteomes" id="UP000537204"/>
    </source>
</evidence>
<dbReference type="GO" id="GO:0008270">
    <property type="term" value="F:zinc ion binding"/>
    <property type="evidence" value="ECO:0007669"/>
    <property type="project" value="InterPro"/>
</dbReference>
<dbReference type="AlphaFoldDB" id="A0A7W8ZM10"/>
<keyword evidence="1" id="KW-0010">Activator</keyword>
<protein>
    <submittedName>
        <fullName evidence="3">Methylphosphotriester-DNA--protein-cysteine methyltransferase</fullName>
    </submittedName>
</protein>
<proteinExistence type="predicted"/>